<reference evidence="4" key="1">
    <citation type="journal article" date="2019" name="Int. J. Syst. Evol. Microbiol.">
        <title>The Global Catalogue of Microorganisms (GCM) 10K type strain sequencing project: providing services to taxonomists for standard genome sequencing and annotation.</title>
        <authorList>
            <consortium name="The Broad Institute Genomics Platform"/>
            <consortium name="The Broad Institute Genome Sequencing Center for Infectious Disease"/>
            <person name="Wu L."/>
            <person name="Ma J."/>
        </authorList>
    </citation>
    <scope>NUCLEOTIDE SEQUENCE [LARGE SCALE GENOMIC DNA]</scope>
    <source>
        <strain evidence="4">CGMCC 4.7289</strain>
    </source>
</reference>
<accession>A0ABV8LRT1</accession>
<dbReference type="InterPro" id="IPR011249">
    <property type="entry name" value="Metalloenz_LuxS/M16"/>
</dbReference>
<feature type="transmembrane region" description="Helical" evidence="1">
    <location>
        <begin position="512"/>
        <end position="529"/>
    </location>
</feature>
<gene>
    <name evidence="3" type="ORF">ACFOZ4_21020</name>
</gene>
<comment type="caution">
    <text evidence="3">The sequence shown here is derived from an EMBL/GenBank/DDBJ whole genome shotgun (WGS) entry which is preliminary data.</text>
</comment>
<feature type="domain" description="Peptidase M16 C-terminal" evidence="2">
    <location>
        <begin position="216"/>
        <end position="296"/>
    </location>
</feature>
<name>A0ABV8LRT1_9ACTN</name>
<dbReference type="SUPFAM" id="SSF63411">
    <property type="entry name" value="LuxS/MPP-like metallohydrolase"/>
    <property type="match status" value="2"/>
</dbReference>
<evidence type="ECO:0000259" key="2">
    <source>
        <dbReference type="Pfam" id="PF05193"/>
    </source>
</evidence>
<dbReference type="RefSeq" id="WP_253751741.1">
    <property type="nucleotide sequence ID" value="NZ_JAMZDZ010000001.1"/>
</dbReference>
<evidence type="ECO:0000313" key="4">
    <source>
        <dbReference type="Proteomes" id="UP001595816"/>
    </source>
</evidence>
<dbReference type="Proteomes" id="UP001595816">
    <property type="component" value="Unassembled WGS sequence"/>
</dbReference>
<evidence type="ECO:0000313" key="3">
    <source>
        <dbReference type="EMBL" id="MFC4133103.1"/>
    </source>
</evidence>
<dbReference type="EMBL" id="JBHSAY010000009">
    <property type="protein sequence ID" value="MFC4133103.1"/>
    <property type="molecule type" value="Genomic_DNA"/>
</dbReference>
<keyword evidence="4" id="KW-1185">Reference proteome</keyword>
<proteinExistence type="predicted"/>
<evidence type="ECO:0000256" key="1">
    <source>
        <dbReference type="SAM" id="Phobius"/>
    </source>
</evidence>
<dbReference type="Pfam" id="PF05193">
    <property type="entry name" value="Peptidase_M16_C"/>
    <property type="match status" value="1"/>
</dbReference>
<dbReference type="InterPro" id="IPR007863">
    <property type="entry name" value="Peptidase_M16_C"/>
</dbReference>
<sequence>MLEVDGVPVLLAPTPGPMRAGLVFRVGRADETLATAGVTHLVEHLALHRLGVTDFHYNGMTGTTATQFVTQGTSESVARFLTGVCANLRDLPLDRLATEKNLIRTEAAGRPDGVNEHMPLWRHGARDYGLVSFPEWGMHTLTAEQVTASVRERFTRQNAVLWIAGAQIPDGLRLDLRDGRRWELPEPSSALPVTPAVFNGVPDRIVMEAPVPRTRAGAAYARLLERALFRELRQERGLSYTAAAAYHTDGRPQALVTAVADVQTGRGDATVEVFLAQVSALATNVVDDAELETVRALELDGLRDPEVEGRLLARRSVDLLTGFAWPSTAEMVETFEKLTAADIVEVAAAASQAALLMLPAGTRRTPPGFEQAPTFSRFAVDGTRYRSRVDRDVVLVLGSDGASVVTADGPATVLYDDSAVLLRWPDGGRRLIGGDGITVAIEPAYYPVGDDALAGLDAAVGPAKYVDLPERDTPVVPAASRIGAWRIRLRRFTLPWRARLDRFATLRGGRKNVLITTAMGVVAVGLILAATLGARGLACPAVIWTGTFIWRWNRTMRR</sequence>
<keyword evidence="1" id="KW-0812">Transmembrane</keyword>
<organism evidence="3 4">
    <name type="scientific">Hamadaea flava</name>
    <dbReference type="NCBI Taxonomy" id="1742688"/>
    <lineage>
        <taxon>Bacteria</taxon>
        <taxon>Bacillati</taxon>
        <taxon>Actinomycetota</taxon>
        <taxon>Actinomycetes</taxon>
        <taxon>Micromonosporales</taxon>
        <taxon>Micromonosporaceae</taxon>
        <taxon>Hamadaea</taxon>
    </lineage>
</organism>
<protein>
    <submittedName>
        <fullName evidence="3">Insulinase family protein</fullName>
    </submittedName>
</protein>
<keyword evidence="1" id="KW-1133">Transmembrane helix</keyword>
<dbReference type="Gene3D" id="3.30.830.10">
    <property type="entry name" value="Metalloenzyme, LuxS/M16 peptidase-like"/>
    <property type="match status" value="2"/>
</dbReference>
<keyword evidence="1" id="KW-0472">Membrane</keyword>